<comment type="cofactor">
    <cofactor evidence="1">
        <name>pyridoxal 5'-phosphate</name>
        <dbReference type="ChEBI" id="CHEBI:597326"/>
    </cofactor>
</comment>
<dbReference type="Gene3D" id="3.90.1150.10">
    <property type="entry name" value="Aspartate Aminotransferase, domain 1"/>
    <property type="match status" value="1"/>
</dbReference>
<dbReference type="EMBL" id="JACHMC010000001">
    <property type="protein sequence ID" value="MBB4882815.1"/>
    <property type="molecule type" value="Genomic_DNA"/>
</dbReference>
<dbReference type="InterPro" id="IPR004839">
    <property type="entry name" value="Aminotransferase_I/II_large"/>
</dbReference>
<sequence>MSTLVPAGARAHLARRATTVRQSAVRDVFDIAMDPDLVSLAGGNPWLSGLPLEELGATAQRLIAQQGTASLQYGPGQGLASMRAAACTVMAADGIPDADPELVVITPGSQAAIDTACRAFADPGDVVVVEDPTFVGALTSFQTWELAAVATPTDEHGLVPEELDATLTRLAAEGRRVAFLYTIPSFANPSGLLLPAERRERVAEVCARHDVLIVEDNPYGQIAFDGEPVAPIAAAHRDRTVYLGTMSKIFSPGVRVGWALVPEALHREFYLCAESAFIHASTTSQMLATAFVTEFDWQGHVREVTGLYRARAAALQDALTEHWDPAFEYTPPAGGFFLWGSLPAGVDTVELMREGIAAGAVFVPGAAFTPVEGVHSTLRLAYSFVDEETLVEGVRRLAPVVDGAVAGRG</sequence>
<protein>
    <submittedName>
        <fullName evidence="6">DNA-binding transcriptional MocR family regulator</fullName>
    </submittedName>
</protein>
<organism evidence="6 7">
    <name type="scientific">Micrococcus flavus</name>
    <dbReference type="NCBI Taxonomy" id="384602"/>
    <lineage>
        <taxon>Bacteria</taxon>
        <taxon>Bacillati</taxon>
        <taxon>Actinomycetota</taxon>
        <taxon>Actinomycetes</taxon>
        <taxon>Micrococcales</taxon>
        <taxon>Micrococcaceae</taxon>
        <taxon>Micrococcus</taxon>
    </lineage>
</organism>
<name>A0A4Y8X4A5_9MICC</name>
<evidence type="ECO:0000256" key="1">
    <source>
        <dbReference type="ARBA" id="ARBA00001933"/>
    </source>
</evidence>
<keyword evidence="2" id="KW-0032">Aminotransferase</keyword>
<evidence type="ECO:0000256" key="3">
    <source>
        <dbReference type="ARBA" id="ARBA00022679"/>
    </source>
</evidence>
<feature type="domain" description="Aminotransferase class I/classII large" evidence="5">
    <location>
        <begin position="39"/>
        <end position="397"/>
    </location>
</feature>
<dbReference type="InterPro" id="IPR015421">
    <property type="entry name" value="PyrdxlP-dep_Trfase_major"/>
</dbReference>
<gene>
    <name evidence="6" type="ORF">BJ976_001166</name>
</gene>
<dbReference type="SUPFAM" id="SSF53383">
    <property type="entry name" value="PLP-dependent transferases"/>
    <property type="match status" value="1"/>
</dbReference>
<proteinExistence type="predicted"/>
<keyword evidence="4" id="KW-0663">Pyridoxal phosphate</keyword>
<evidence type="ECO:0000313" key="6">
    <source>
        <dbReference type="EMBL" id="MBB4882815.1"/>
    </source>
</evidence>
<dbReference type="GO" id="GO:0008483">
    <property type="term" value="F:transaminase activity"/>
    <property type="evidence" value="ECO:0007669"/>
    <property type="project" value="UniProtKB-KW"/>
</dbReference>
<evidence type="ECO:0000256" key="4">
    <source>
        <dbReference type="ARBA" id="ARBA00022898"/>
    </source>
</evidence>
<dbReference type="OrthoDB" id="199743at2"/>
<evidence type="ECO:0000259" key="5">
    <source>
        <dbReference type="Pfam" id="PF00155"/>
    </source>
</evidence>
<dbReference type="Pfam" id="PF00155">
    <property type="entry name" value="Aminotran_1_2"/>
    <property type="match status" value="1"/>
</dbReference>
<dbReference type="AlphaFoldDB" id="A0A4Y8X4A5"/>
<dbReference type="Proteomes" id="UP000560081">
    <property type="component" value="Unassembled WGS sequence"/>
</dbReference>
<keyword evidence="7" id="KW-1185">Reference proteome</keyword>
<evidence type="ECO:0000256" key="2">
    <source>
        <dbReference type="ARBA" id="ARBA00022576"/>
    </source>
</evidence>
<keyword evidence="6" id="KW-0238">DNA-binding</keyword>
<keyword evidence="3" id="KW-0808">Transferase</keyword>
<dbReference type="GO" id="GO:0030170">
    <property type="term" value="F:pyridoxal phosphate binding"/>
    <property type="evidence" value="ECO:0007669"/>
    <property type="project" value="InterPro"/>
</dbReference>
<dbReference type="CDD" id="cd00609">
    <property type="entry name" value="AAT_like"/>
    <property type="match status" value="1"/>
</dbReference>
<reference evidence="6 7" key="1">
    <citation type="submission" date="2020-08" db="EMBL/GenBank/DDBJ databases">
        <title>Sequencing the genomes of 1000 actinobacteria strains.</title>
        <authorList>
            <person name="Klenk H.-P."/>
        </authorList>
    </citation>
    <scope>NUCLEOTIDE SEQUENCE [LARGE SCALE GENOMIC DNA]</scope>
    <source>
        <strain evidence="6 7">DSM 19079</strain>
    </source>
</reference>
<dbReference type="RefSeq" id="WP_135027833.1">
    <property type="nucleotide sequence ID" value="NZ_BMLA01000001.1"/>
</dbReference>
<accession>A0A4Y8X4A5</accession>
<dbReference type="PANTHER" id="PTHR42790:SF19">
    <property type="entry name" value="KYNURENINE_ALPHA-AMINOADIPATE AMINOTRANSFERASE, MITOCHONDRIAL"/>
    <property type="match status" value="1"/>
</dbReference>
<dbReference type="GO" id="GO:0003677">
    <property type="term" value="F:DNA binding"/>
    <property type="evidence" value="ECO:0007669"/>
    <property type="project" value="UniProtKB-KW"/>
</dbReference>
<comment type="caution">
    <text evidence="6">The sequence shown here is derived from an EMBL/GenBank/DDBJ whole genome shotgun (WGS) entry which is preliminary data.</text>
</comment>
<dbReference type="InterPro" id="IPR015422">
    <property type="entry name" value="PyrdxlP-dep_Trfase_small"/>
</dbReference>
<evidence type="ECO:0000313" key="7">
    <source>
        <dbReference type="Proteomes" id="UP000560081"/>
    </source>
</evidence>
<dbReference type="PANTHER" id="PTHR42790">
    <property type="entry name" value="AMINOTRANSFERASE"/>
    <property type="match status" value="1"/>
</dbReference>
<dbReference type="Gene3D" id="3.40.640.10">
    <property type="entry name" value="Type I PLP-dependent aspartate aminotransferase-like (Major domain)"/>
    <property type="match status" value="1"/>
</dbReference>
<dbReference type="InterPro" id="IPR015424">
    <property type="entry name" value="PyrdxlP-dep_Trfase"/>
</dbReference>
<dbReference type="GO" id="GO:1901605">
    <property type="term" value="P:alpha-amino acid metabolic process"/>
    <property type="evidence" value="ECO:0007669"/>
    <property type="project" value="TreeGrafter"/>
</dbReference>
<dbReference type="InterPro" id="IPR050859">
    <property type="entry name" value="Class-I_PLP-dep_aminotransf"/>
</dbReference>